<feature type="compositionally biased region" description="Basic and acidic residues" evidence="4">
    <location>
        <begin position="96"/>
        <end position="108"/>
    </location>
</feature>
<keyword evidence="5" id="KW-0812">Transmembrane</keyword>
<dbReference type="InterPro" id="IPR057051">
    <property type="entry name" value="PARP14_RPM_1"/>
</dbReference>
<dbReference type="Pfam" id="PF01661">
    <property type="entry name" value="Macro"/>
    <property type="match status" value="2"/>
</dbReference>
<evidence type="ECO:0000256" key="3">
    <source>
        <dbReference type="ARBA" id="ARBA00023134"/>
    </source>
</evidence>
<dbReference type="InterPro" id="IPR006703">
    <property type="entry name" value="G_AIG1"/>
</dbReference>
<evidence type="ECO:0000256" key="2">
    <source>
        <dbReference type="ARBA" id="ARBA00022741"/>
    </source>
</evidence>
<feature type="compositionally biased region" description="Polar residues" evidence="4">
    <location>
        <begin position="86"/>
        <end position="95"/>
    </location>
</feature>
<dbReference type="Proteomes" id="UP001460270">
    <property type="component" value="Unassembled WGS sequence"/>
</dbReference>
<name>A0AAW0P714_9GOBI</name>
<comment type="caution">
    <text evidence="8">The sequence shown here is derived from an EMBL/GenBank/DDBJ whole genome shotgun (WGS) entry which is preliminary data.</text>
</comment>
<proteinExistence type="inferred from homology"/>
<keyword evidence="5" id="KW-0472">Membrane</keyword>
<dbReference type="GO" id="GO:0005525">
    <property type="term" value="F:GTP binding"/>
    <property type="evidence" value="ECO:0007669"/>
    <property type="project" value="UniProtKB-KW"/>
</dbReference>
<dbReference type="EMBL" id="JBBPFD010000010">
    <property type="protein sequence ID" value="KAK7909957.1"/>
    <property type="molecule type" value="Genomic_DNA"/>
</dbReference>
<evidence type="ECO:0000256" key="5">
    <source>
        <dbReference type="SAM" id="Phobius"/>
    </source>
</evidence>
<dbReference type="SUPFAM" id="SSF52949">
    <property type="entry name" value="Macro domain-like"/>
    <property type="match status" value="2"/>
</dbReference>
<keyword evidence="2" id="KW-0547">Nucleotide-binding</keyword>
<evidence type="ECO:0000256" key="1">
    <source>
        <dbReference type="ARBA" id="ARBA00008535"/>
    </source>
</evidence>
<keyword evidence="9" id="KW-1185">Reference proteome</keyword>
<feature type="domain" description="AIG1-type G" evidence="7">
    <location>
        <begin position="911"/>
        <end position="1121"/>
    </location>
</feature>
<protein>
    <recommendedName>
        <fullName evidence="10">Poly [ADP-ribose] polymerase 14</fullName>
    </recommendedName>
</protein>
<gene>
    <name evidence="8" type="ORF">WMY93_014641</name>
</gene>
<evidence type="ECO:0008006" key="10">
    <source>
        <dbReference type="Google" id="ProtNLM"/>
    </source>
</evidence>
<dbReference type="PROSITE" id="PS51720">
    <property type="entry name" value="G_AIG1"/>
    <property type="match status" value="1"/>
</dbReference>
<evidence type="ECO:0000256" key="4">
    <source>
        <dbReference type="SAM" id="MobiDB-lite"/>
    </source>
</evidence>
<dbReference type="Gene3D" id="3.40.220.10">
    <property type="entry name" value="Leucine Aminopeptidase, subunit E, domain 1"/>
    <property type="match status" value="2"/>
</dbReference>
<dbReference type="PANTHER" id="PTHR10903">
    <property type="entry name" value="GTPASE, IMAP FAMILY MEMBER-RELATED"/>
    <property type="match status" value="1"/>
</dbReference>
<sequence>MGDHDLYPVYFKPPNLLTEKDKRTVERYFQNRRKSGGGNDASLVICENGVYSVLLKHEKDQREVLQRKNHVVPLENGATSITVQETCFDDSPQTSDNKEPSESKRSKTDGATTAKTYTLPISGECHELNMNSYLLRYLKDCPKAGESLHKQLDLLHCTAELYPEDERVVVKRCSSGTSCSNDKICADIVALFETVKNYYTCHFETDPRKVKSLLESSRSQTEDNVKVYSEIGLAVVVGETDQVNKKLHSLQEKCKHLKANRITWPLGKAKLRLLWNQLEHNLQKKFPEVELSQEEEGKLVLEGDADEILQADEYVAELDNQVKKRTISDLSPHFFTFWKKAFVKPESFNALVGLGVEIEIGETNLQMFSFSSSSLDKIEHALRTQFKLEEIPISNKDAVFSIREKVRPTVMEMNRDACRVSVLVSSDNIIYVVGYTQEVDKLYEIITQNLETFKKDNPTVAGSSQELSDSIEMAQTSSLLSSAQDKFDEPISSLRLHEEAEVVASYYLNKELEVLVCLGDITKQEADALVRAANEDLKHVGGVALALSEAGGPEVQNESSVLVKNYGKMQVGEAVVTSGGELKCKKLIHVVGPMNGKAAGKEKELIQKAITSALCLCEIMDFKTIALPCVSSGVFGVPVDLCAEAIVGAVQVFGAVEGRSLKKITLIDNRKEVVRSMKEACERLIRDMPVQEDNLDYGSDMEEATSLEKMEATPTDPEKQTRAAPRETVKADIILGTIETQQVDAVVSPMCGGGPCSTRVGQCLFETVGAQLLERYPKQDGEMAGDCVLVDGLTGAPFSSVFFVHLLEWDNDMSGTAVQVLRFVVSNVLTSCENQGFSSVAFPILGAGIIFGFPEDVVAQVLLEEIHNFEQRRTSSTPFTINIVCPPSDHMVEKTFNFIQESMEHPVAKDSESKRIILLGKTGSGKSSLGNTILGEEFFKPDNSPNSGTKTCQSKSKNINGRDITVIDTPGLFDSERSEEELMPAILSCLTECTPGPHAFLIVLKVEKFTVQEQAIITKICQYFSEEALRYATVVFTHGSQLPPGEKIETFVRQNKHLSELVKKCGNRCHVVDNTYWNDQTQPDPYRNNKFQVATLLETIDQMVKANNWGFYTNKSFTAMEKDIQKEMEVVNKESDNYISPEDTRKEAKKRVTNRWLIRLAGMSTGALLGAVFGIEAMIMLVITAVQKTVFVKGARKFAGAVGFGASAGEMAAVAGVGLGLAGLAGSVVGGAIGGRAADEANSVEEAAEMAKTAVMNQRQNSLRALDNVKKLM</sequence>
<dbReference type="InterPro" id="IPR027417">
    <property type="entry name" value="P-loop_NTPase"/>
</dbReference>
<feature type="domain" description="Macro" evidence="6">
    <location>
        <begin position="501"/>
        <end position="685"/>
    </location>
</feature>
<feature type="domain" description="Macro" evidence="6">
    <location>
        <begin position="718"/>
        <end position="900"/>
    </location>
</feature>
<dbReference type="InterPro" id="IPR043472">
    <property type="entry name" value="Macro_dom-like"/>
</dbReference>
<evidence type="ECO:0000313" key="8">
    <source>
        <dbReference type="EMBL" id="KAK7909957.1"/>
    </source>
</evidence>
<dbReference type="SUPFAM" id="SSF52540">
    <property type="entry name" value="P-loop containing nucleoside triphosphate hydrolases"/>
    <property type="match status" value="1"/>
</dbReference>
<feature type="transmembrane region" description="Helical" evidence="5">
    <location>
        <begin position="1156"/>
        <end position="1186"/>
    </location>
</feature>
<organism evidence="8 9">
    <name type="scientific">Mugilogobius chulae</name>
    <name type="common">yellowstripe goby</name>
    <dbReference type="NCBI Taxonomy" id="88201"/>
    <lineage>
        <taxon>Eukaryota</taxon>
        <taxon>Metazoa</taxon>
        <taxon>Chordata</taxon>
        <taxon>Craniata</taxon>
        <taxon>Vertebrata</taxon>
        <taxon>Euteleostomi</taxon>
        <taxon>Actinopterygii</taxon>
        <taxon>Neopterygii</taxon>
        <taxon>Teleostei</taxon>
        <taxon>Neoteleostei</taxon>
        <taxon>Acanthomorphata</taxon>
        <taxon>Gobiaria</taxon>
        <taxon>Gobiiformes</taxon>
        <taxon>Gobioidei</taxon>
        <taxon>Gobiidae</taxon>
        <taxon>Gobionellinae</taxon>
        <taxon>Mugilogobius</taxon>
    </lineage>
</organism>
<evidence type="ECO:0000259" key="6">
    <source>
        <dbReference type="PROSITE" id="PS51154"/>
    </source>
</evidence>
<reference evidence="9" key="1">
    <citation type="submission" date="2024-04" db="EMBL/GenBank/DDBJ databases">
        <title>Salinicola lusitanus LLJ914,a marine bacterium isolated from the Okinawa Trough.</title>
        <authorList>
            <person name="Li J."/>
        </authorList>
    </citation>
    <scope>NUCLEOTIDE SEQUENCE [LARGE SCALE GENOMIC DNA]</scope>
</reference>
<dbReference type="Pfam" id="PF23222">
    <property type="entry name" value="RRM_PARP14_1"/>
    <property type="match status" value="1"/>
</dbReference>
<dbReference type="InterPro" id="IPR002589">
    <property type="entry name" value="Macro_dom"/>
</dbReference>
<evidence type="ECO:0000313" key="9">
    <source>
        <dbReference type="Proteomes" id="UP001460270"/>
    </source>
</evidence>
<dbReference type="FunFam" id="3.40.50.300:FF:000366">
    <property type="entry name" value="GTPase, IMAP family member 2"/>
    <property type="match status" value="1"/>
</dbReference>
<dbReference type="AlphaFoldDB" id="A0AAW0P714"/>
<dbReference type="CDD" id="cd02907">
    <property type="entry name" value="Macro_Af1521_BAL-like"/>
    <property type="match status" value="1"/>
</dbReference>
<comment type="similarity">
    <text evidence="1">Belongs to the TRAFAC class TrmE-Era-EngA-EngB-Septin-like GTPase superfamily. AIG1/Toc34/Toc159-like paraseptin GTPase family. IAN subfamily.</text>
</comment>
<dbReference type="PROSITE" id="PS51154">
    <property type="entry name" value="MACRO"/>
    <property type="match status" value="2"/>
</dbReference>
<dbReference type="Pfam" id="PF04548">
    <property type="entry name" value="AIG1"/>
    <property type="match status" value="1"/>
</dbReference>
<evidence type="ECO:0000259" key="7">
    <source>
        <dbReference type="PROSITE" id="PS51720"/>
    </source>
</evidence>
<dbReference type="SMART" id="SM00506">
    <property type="entry name" value="A1pp"/>
    <property type="match status" value="1"/>
</dbReference>
<feature type="region of interest" description="Disordered" evidence="4">
    <location>
        <begin position="705"/>
        <end position="725"/>
    </location>
</feature>
<keyword evidence="3" id="KW-0342">GTP-binding</keyword>
<feature type="compositionally biased region" description="Basic and acidic residues" evidence="4">
    <location>
        <begin position="706"/>
        <end position="725"/>
    </location>
</feature>
<keyword evidence="5" id="KW-1133">Transmembrane helix</keyword>
<dbReference type="Gene3D" id="3.40.50.300">
    <property type="entry name" value="P-loop containing nucleotide triphosphate hydrolases"/>
    <property type="match status" value="1"/>
</dbReference>
<dbReference type="InterPro" id="IPR045058">
    <property type="entry name" value="GIMA/IAN/Toc"/>
</dbReference>
<feature type="region of interest" description="Disordered" evidence="4">
    <location>
        <begin position="86"/>
        <end position="111"/>
    </location>
</feature>
<accession>A0AAW0P714</accession>
<dbReference type="PANTHER" id="PTHR10903:SF62">
    <property type="entry name" value="GTPASE IMAP FAMILY MEMBER 4-LIKE-RELATED"/>
    <property type="match status" value="1"/>
</dbReference>